<dbReference type="SUPFAM" id="SSF102405">
    <property type="entry name" value="MCP/YpsA-like"/>
    <property type="match status" value="1"/>
</dbReference>
<accession>W0F0S0</accession>
<dbReference type="InterPro" id="IPR003488">
    <property type="entry name" value="DprA"/>
</dbReference>
<dbReference type="Gene3D" id="1.10.10.10">
    <property type="entry name" value="Winged helix-like DNA-binding domain superfamily/Winged helix DNA-binding domain"/>
    <property type="match status" value="1"/>
</dbReference>
<dbReference type="NCBIfam" id="TIGR00732">
    <property type="entry name" value="dprA"/>
    <property type="match status" value="1"/>
</dbReference>
<evidence type="ECO:0000313" key="4">
    <source>
        <dbReference type="EMBL" id="AHF16602.1"/>
    </source>
</evidence>
<dbReference type="Pfam" id="PF17782">
    <property type="entry name" value="WHD_DprA"/>
    <property type="match status" value="1"/>
</dbReference>
<keyword evidence="5" id="KW-1185">Reference proteome</keyword>
<evidence type="ECO:0000259" key="3">
    <source>
        <dbReference type="Pfam" id="PF17782"/>
    </source>
</evidence>
<dbReference type="OrthoDB" id="9785707at2"/>
<dbReference type="Pfam" id="PF02481">
    <property type="entry name" value="DNA_processg_A"/>
    <property type="match status" value="1"/>
</dbReference>
<feature type="domain" description="Smf/DprA SLOG" evidence="2">
    <location>
        <begin position="80"/>
        <end position="288"/>
    </location>
</feature>
<evidence type="ECO:0000313" key="5">
    <source>
        <dbReference type="Proteomes" id="UP000003586"/>
    </source>
</evidence>
<dbReference type="PANTHER" id="PTHR43022">
    <property type="entry name" value="PROTEIN SMF"/>
    <property type="match status" value="1"/>
</dbReference>
<evidence type="ECO:0000259" key="2">
    <source>
        <dbReference type="Pfam" id="PF02481"/>
    </source>
</evidence>
<comment type="similarity">
    <text evidence="1">Belongs to the DprA/Smf family.</text>
</comment>
<dbReference type="KEGG" id="nso:NIASO_18325"/>
<evidence type="ECO:0000256" key="1">
    <source>
        <dbReference type="ARBA" id="ARBA00006525"/>
    </source>
</evidence>
<dbReference type="Gene3D" id="3.40.50.450">
    <property type="match status" value="1"/>
</dbReference>
<dbReference type="STRING" id="929713.NIASO_18325"/>
<proteinExistence type="inferred from homology"/>
<name>W0F0S0_9BACT</name>
<feature type="domain" description="DprA winged helix" evidence="3">
    <location>
        <begin position="309"/>
        <end position="361"/>
    </location>
</feature>
<reference evidence="4 5" key="1">
    <citation type="submission" date="2013-12" db="EMBL/GenBank/DDBJ databases">
        <authorList>
            <consortium name="DOE Joint Genome Institute"/>
            <person name="Eisen J."/>
            <person name="Huntemann M."/>
            <person name="Han J."/>
            <person name="Chen A."/>
            <person name="Kyrpides N."/>
            <person name="Mavromatis K."/>
            <person name="Markowitz V."/>
            <person name="Palaniappan K."/>
            <person name="Ivanova N."/>
            <person name="Schaumberg A."/>
            <person name="Pati A."/>
            <person name="Liolios K."/>
            <person name="Nordberg H.P."/>
            <person name="Cantor M.N."/>
            <person name="Hua S.X."/>
            <person name="Woyke T."/>
        </authorList>
    </citation>
    <scope>NUCLEOTIDE SEQUENCE [LARGE SCALE GENOMIC DNA]</scope>
    <source>
        <strain evidence="5">DSM 19437</strain>
    </source>
</reference>
<dbReference type="InterPro" id="IPR041614">
    <property type="entry name" value="DprA_WH"/>
</dbReference>
<sequence>MKHPLYYRIALTLVPHIGPVIARLLLQQLSPEEIFTEKRSVLERIEGLGKMRSCCIKQFSDFERVEKEIAFIEQYKISPLFITDAAYPQRLLQCYDAPTMLYYRGIADLNTSRIVAVVGSRMHTDYGKEICGKLVGDLADSGVLVVSGLAYGIDSLAHKCALDAQLNTVGVLAHGLDKIYPPGHTTMAKEMIEQGGLLTEFETKTKPDRHNFPSRNRIVAGMSDATIVVETDVKGGSMITAELANGYNKDVFAFPGRVADKKSSGCNYLIKTNRANLLTDGKQLLETMGWAPLKTRTAKRQTRELFINLTSEEQLIIDLLKKKDKADIDEIHLKSGLSSSTVAVAMLNLELQNVIQALPGKMYKLL</sequence>
<dbReference type="EMBL" id="CP007035">
    <property type="protein sequence ID" value="AHF16602.1"/>
    <property type="molecule type" value="Genomic_DNA"/>
</dbReference>
<dbReference type="Proteomes" id="UP000003586">
    <property type="component" value="Chromosome"/>
</dbReference>
<dbReference type="PANTHER" id="PTHR43022:SF1">
    <property type="entry name" value="PROTEIN SMF"/>
    <property type="match status" value="1"/>
</dbReference>
<dbReference type="HOGENOM" id="CLU_029601_1_1_10"/>
<dbReference type="eggNOG" id="COG0758">
    <property type="taxonomic scope" value="Bacteria"/>
</dbReference>
<dbReference type="RefSeq" id="WP_008587970.1">
    <property type="nucleotide sequence ID" value="NZ_CP007035.1"/>
</dbReference>
<organism evidence="4 5">
    <name type="scientific">Niabella soli DSM 19437</name>
    <dbReference type="NCBI Taxonomy" id="929713"/>
    <lineage>
        <taxon>Bacteria</taxon>
        <taxon>Pseudomonadati</taxon>
        <taxon>Bacteroidota</taxon>
        <taxon>Chitinophagia</taxon>
        <taxon>Chitinophagales</taxon>
        <taxon>Chitinophagaceae</taxon>
        <taxon>Niabella</taxon>
    </lineage>
</organism>
<dbReference type="InterPro" id="IPR036388">
    <property type="entry name" value="WH-like_DNA-bd_sf"/>
</dbReference>
<gene>
    <name evidence="4" type="ORF">NIASO_18325</name>
</gene>
<protein>
    <submittedName>
        <fullName evidence="4">DNA processing protein DprA</fullName>
    </submittedName>
</protein>
<dbReference type="InterPro" id="IPR057666">
    <property type="entry name" value="DrpA_SLOG"/>
</dbReference>
<dbReference type="AlphaFoldDB" id="W0F0S0"/>
<dbReference type="GO" id="GO:0009294">
    <property type="term" value="P:DNA-mediated transformation"/>
    <property type="evidence" value="ECO:0007669"/>
    <property type="project" value="InterPro"/>
</dbReference>